<comment type="caution">
    <text evidence="1">The sequence shown here is derived from an EMBL/GenBank/DDBJ whole genome shotgun (WGS) entry which is preliminary data.</text>
</comment>
<reference evidence="1" key="1">
    <citation type="journal article" date="2014" name="Int. J. Syst. Evol. Microbiol.">
        <title>Complete genome sequence of Corynebacterium casei LMG S-19264T (=DSM 44701T), isolated from a smear-ripened cheese.</title>
        <authorList>
            <consortium name="US DOE Joint Genome Institute (JGI-PGF)"/>
            <person name="Walter F."/>
            <person name="Albersmeier A."/>
            <person name="Kalinowski J."/>
            <person name="Ruckert C."/>
        </authorList>
    </citation>
    <scope>NUCLEOTIDE SEQUENCE</scope>
    <source>
        <strain evidence="1">JCM 1480</strain>
    </source>
</reference>
<protein>
    <submittedName>
        <fullName evidence="1">Uncharacterized protein</fullName>
    </submittedName>
</protein>
<evidence type="ECO:0000313" key="1">
    <source>
        <dbReference type="EMBL" id="GGL07863.1"/>
    </source>
</evidence>
<dbReference type="AlphaFoldDB" id="A0A8H9GBN4"/>
<sequence length="176" mass="19956">MLKSYEIQLLARIDIQFLFGTTQAACGLEVRLRCSDERALLSPVVLGRARRSGIADLLQPQHSRPDRIHSGDYVIRPKQFHRAFRGRHLVIEILPRFPLSINLGPLSPGRPLVSRRQERFVCVEPLLAKPTRVFLLALATSSKTREDVRQRRGDSDGHDRQHCRGVHIQRISAASA</sequence>
<organism evidence="1 2">
    <name type="scientific">Curtobacterium luteum</name>
    <dbReference type="NCBI Taxonomy" id="33881"/>
    <lineage>
        <taxon>Bacteria</taxon>
        <taxon>Bacillati</taxon>
        <taxon>Actinomycetota</taxon>
        <taxon>Actinomycetes</taxon>
        <taxon>Micrococcales</taxon>
        <taxon>Microbacteriaceae</taxon>
        <taxon>Curtobacterium</taxon>
    </lineage>
</organism>
<proteinExistence type="predicted"/>
<dbReference type="EMBL" id="BMOI01000013">
    <property type="protein sequence ID" value="GGL07863.1"/>
    <property type="molecule type" value="Genomic_DNA"/>
</dbReference>
<dbReference type="Proteomes" id="UP000648535">
    <property type="component" value="Unassembled WGS sequence"/>
</dbReference>
<gene>
    <name evidence="1" type="ORF">GCM10009769_27570</name>
</gene>
<accession>A0A8H9GBN4</accession>
<evidence type="ECO:0000313" key="2">
    <source>
        <dbReference type="Proteomes" id="UP000648535"/>
    </source>
</evidence>
<reference evidence="1" key="2">
    <citation type="submission" date="2020-09" db="EMBL/GenBank/DDBJ databases">
        <authorList>
            <person name="Sun Q."/>
            <person name="Ohkuma M."/>
        </authorList>
    </citation>
    <scope>NUCLEOTIDE SEQUENCE</scope>
    <source>
        <strain evidence="1">JCM 1480</strain>
    </source>
</reference>
<name>A0A8H9GBN4_9MICO</name>